<feature type="region of interest" description="Disordered" evidence="6">
    <location>
        <begin position="630"/>
        <end position="652"/>
    </location>
</feature>
<gene>
    <name evidence="8" type="ORF">MAPG_03648</name>
</gene>
<dbReference type="PROSITE" id="PS00463">
    <property type="entry name" value="ZN2_CY6_FUNGAL_1"/>
    <property type="match status" value="1"/>
</dbReference>
<dbReference type="Pfam" id="PF00172">
    <property type="entry name" value="Zn_clus"/>
    <property type="match status" value="1"/>
</dbReference>
<keyword evidence="4" id="KW-0804">Transcription</keyword>
<dbReference type="SUPFAM" id="SSF57701">
    <property type="entry name" value="Zn2/Cys6 DNA-binding domain"/>
    <property type="match status" value="1"/>
</dbReference>
<dbReference type="InterPro" id="IPR001138">
    <property type="entry name" value="Zn2Cys6_DnaBD"/>
</dbReference>
<evidence type="ECO:0000256" key="2">
    <source>
        <dbReference type="ARBA" id="ARBA00023015"/>
    </source>
</evidence>
<feature type="region of interest" description="Disordered" evidence="6">
    <location>
        <begin position="138"/>
        <end position="214"/>
    </location>
</feature>
<feature type="compositionally biased region" description="Pro residues" evidence="6">
    <location>
        <begin position="1"/>
        <end position="11"/>
    </location>
</feature>
<dbReference type="EMBL" id="GL876968">
    <property type="protein sequence ID" value="KLU84608.1"/>
    <property type="molecule type" value="Genomic_DNA"/>
</dbReference>
<dbReference type="eggNOG" id="ENOG502QT79">
    <property type="taxonomic scope" value="Eukaryota"/>
</dbReference>
<keyword evidence="10" id="KW-1185">Reference proteome</keyword>
<reference evidence="9" key="5">
    <citation type="submission" date="2015-06" db="UniProtKB">
        <authorList>
            <consortium name="EnsemblFungi"/>
        </authorList>
    </citation>
    <scope>IDENTIFICATION</scope>
    <source>
        <strain evidence="9">ATCC 64411</strain>
    </source>
</reference>
<evidence type="ECO:0000313" key="9">
    <source>
        <dbReference type="EnsemblFungi" id="MAPG_03648T0"/>
    </source>
</evidence>
<keyword evidence="1" id="KW-0862">Zinc</keyword>
<dbReference type="InterPro" id="IPR051439">
    <property type="entry name" value="XlnR/Xlr1"/>
</dbReference>
<dbReference type="SMART" id="SM00066">
    <property type="entry name" value="GAL4"/>
    <property type="match status" value="1"/>
</dbReference>
<dbReference type="Gene3D" id="4.10.240.10">
    <property type="entry name" value="Zn(2)-C6 fungal-type DNA-binding domain"/>
    <property type="match status" value="1"/>
</dbReference>
<dbReference type="PANTHER" id="PTHR47663:SF1">
    <property type="entry name" value="XYLANOLYTIC TRANSCRIPTIONAL ACTIVATOR XLNR-RELATED"/>
    <property type="match status" value="1"/>
</dbReference>
<evidence type="ECO:0000313" key="10">
    <source>
        <dbReference type="Proteomes" id="UP000011715"/>
    </source>
</evidence>
<reference evidence="9" key="4">
    <citation type="journal article" date="2015" name="G3 (Bethesda)">
        <title>Genome sequences of three phytopathogenic species of the Magnaporthaceae family of fungi.</title>
        <authorList>
            <person name="Okagaki L.H."/>
            <person name="Nunes C.C."/>
            <person name="Sailsbery J."/>
            <person name="Clay B."/>
            <person name="Brown D."/>
            <person name="John T."/>
            <person name="Oh Y."/>
            <person name="Young N."/>
            <person name="Fitzgerald M."/>
            <person name="Haas B.J."/>
            <person name="Zeng Q."/>
            <person name="Young S."/>
            <person name="Adiconis X."/>
            <person name="Fan L."/>
            <person name="Levin J.Z."/>
            <person name="Mitchell T.K."/>
            <person name="Okubara P.A."/>
            <person name="Farman M.L."/>
            <person name="Kohn L.M."/>
            <person name="Birren B."/>
            <person name="Ma L.-J."/>
            <person name="Dean R.A."/>
        </authorList>
    </citation>
    <scope>NUCLEOTIDE SEQUENCE</scope>
    <source>
        <strain evidence="9">ATCC 64411 / 73-15</strain>
    </source>
</reference>
<evidence type="ECO:0000256" key="1">
    <source>
        <dbReference type="ARBA" id="ARBA00022833"/>
    </source>
</evidence>
<name>A0A0C4DUK8_MAGP6</name>
<keyword evidence="2" id="KW-0805">Transcription regulation</keyword>
<feature type="domain" description="Zn(2)-C6 fungal-type" evidence="7">
    <location>
        <begin position="220"/>
        <end position="250"/>
    </location>
</feature>
<organism evidence="9 10">
    <name type="scientific">Magnaporthiopsis poae (strain ATCC 64411 / 73-15)</name>
    <name type="common">Kentucky bluegrass fungus</name>
    <name type="synonym">Magnaporthe poae</name>
    <dbReference type="NCBI Taxonomy" id="644358"/>
    <lineage>
        <taxon>Eukaryota</taxon>
        <taxon>Fungi</taxon>
        <taxon>Dikarya</taxon>
        <taxon>Ascomycota</taxon>
        <taxon>Pezizomycotina</taxon>
        <taxon>Sordariomycetes</taxon>
        <taxon>Sordariomycetidae</taxon>
        <taxon>Magnaporthales</taxon>
        <taxon>Magnaporthaceae</taxon>
        <taxon>Magnaporthiopsis</taxon>
    </lineage>
</organism>
<dbReference type="GO" id="GO:0003677">
    <property type="term" value="F:DNA binding"/>
    <property type="evidence" value="ECO:0007669"/>
    <property type="project" value="UniProtKB-KW"/>
</dbReference>
<feature type="compositionally biased region" description="Polar residues" evidence="6">
    <location>
        <begin position="67"/>
        <end position="83"/>
    </location>
</feature>
<dbReference type="GO" id="GO:0008270">
    <property type="term" value="F:zinc ion binding"/>
    <property type="evidence" value="ECO:0007669"/>
    <property type="project" value="InterPro"/>
</dbReference>
<dbReference type="PROSITE" id="PS50048">
    <property type="entry name" value="ZN2_CY6_FUNGAL_2"/>
    <property type="match status" value="1"/>
</dbReference>
<protein>
    <recommendedName>
        <fullName evidence="7">Zn(2)-C6 fungal-type domain-containing protein</fullName>
    </recommendedName>
</protein>
<feature type="compositionally biased region" description="Low complexity" evidence="6">
    <location>
        <begin position="12"/>
        <end position="25"/>
    </location>
</feature>
<dbReference type="OrthoDB" id="5284003at2759"/>
<dbReference type="AlphaFoldDB" id="A0A0C4DUK8"/>
<evidence type="ECO:0000256" key="6">
    <source>
        <dbReference type="SAM" id="MobiDB-lite"/>
    </source>
</evidence>
<reference evidence="8" key="2">
    <citation type="submission" date="2010-05" db="EMBL/GenBank/DDBJ databases">
        <title>The Genome Sequence of Magnaporthe poae strain ATCC 64411.</title>
        <authorList>
            <consortium name="The Broad Institute Genome Sequencing Platform"/>
            <consortium name="Broad Institute Genome Sequencing Center for Infectious Disease"/>
            <person name="Ma L.-J."/>
            <person name="Dead R."/>
            <person name="Young S."/>
            <person name="Zeng Q."/>
            <person name="Koehrsen M."/>
            <person name="Alvarado L."/>
            <person name="Berlin A."/>
            <person name="Chapman S.B."/>
            <person name="Chen Z."/>
            <person name="Freedman E."/>
            <person name="Gellesch M."/>
            <person name="Goldberg J."/>
            <person name="Griggs A."/>
            <person name="Gujja S."/>
            <person name="Heilman E.R."/>
            <person name="Heiman D."/>
            <person name="Hepburn T."/>
            <person name="Howarth C."/>
            <person name="Jen D."/>
            <person name="Larson L."/>
            <person name="Mehta T."/>
            <person name="Neiman D."/>
            <person name="Pearson M."/>
            <person name="Roberts A."/>
            <person name="Saif S."/>
            <person name="Shea T."/>
            <person name="Shenoy N."/>
            <person name="Sisk P."/>
            <person name="Stolte C."/>
            <person name="Sykes S."/>
            <person name="Walk T."/>
            <person name="White J."/>
            <person name="Yandava C."/>
            <person name="Haas B."/>
            <person name="Nusbaum C."/>
            <person name="Birren B."/>
        </authorList>
    </citation>
    <scope>NUCLEOTIDE SEQUENCE</scope>
    <source>
        <strain evidence="8">ATCC 64411</strain>
    </source>
</reference>
<dbReference type="Proteomes" id="UP000011715">
    <property type="component" value="Unassembled WGS sequence"/>
</dbReference>
<feature type="region of interest" description="Disordered" evidence="6">
    <location>
        <begin position="1"/>
        <end position="101"/>
    </location>
</feature>
<evidence type="ECO:0000259" key="7">
    <source>
        <dbReference type="PROSITE" id="PS50048"/>
    </source>
</evidence>
<proteinExistence type="predicted"/>
<dbReference type="InterPro" id="IPR036864">
    <property type="entry name" value="Zn2-C6_fun-type_DNA-bd_sf"/>
</dbReference>
<dbReference type="STRING" id="644358.A0A0C4DUK8"/>
<dbReference type="CDD" id="cd00067">
    <property type="entry name" value="GAL4"/>
    <property type="match status" value="1"/>
</dbReference>
<evidence type="ECO:0000313" key="8">
    <source>
        <dbReference type="EMBL" id="KLU84608.1"/>
    </source>
</evidence>
<evidence type="ECO:0000256" key="4">
    <source>
        <dbReference type="ARBA" id="ARBA00023163"/>
    </source>
</evidence>
<dbReference type="PANTHER" id="PTHR47663">
    <property type="entry name" value="XYLANOLYTIC TRANSCRIPTIONAL ACTIVATOR XLNR-RELATED"/>
    <property type="match status" value="1"/>
</dbReference>
<evidence type="ECO:0000256" key="5">
    <source>
        <dbReference type="ARBA" id="ARBA00023242"/>
    </source>
</evidence>
<dbReference type="VEuPathDB" id="FungiDB:MAPG_03648"/>
<reference evidence="10" key="1">
    <citation type="submission" date="2010-05" db="EMBL/GenBank/DDBJ databases">
        <title>The genome sequence of Magnaporthe poae strain ATCC 64411.</title>
        <authorList>
            <person name="Ma L.-J."/>
            <person name="Dead R."/>
            <person name="Young S."/>
            <person name="Zeng Q."/>
            <person name="Koehrsen M."/>
            <person name="Alvarado L."/>
            <person name="Berlin A."/>
            <person name="Chapman S.B."/>
            <person name="Chen Z."/>
            <person name="Freedman E."/>
            <person name="Gellesch M."/>
            <person name="Goldberg J."/>
            <person name="Griggs A."/>
            <person name="Gujja S."/>
            <person name="Heilman E.R."/>
            <person name="Heiman D."/>
            <person name="Hepburn T."/>
            <person name="Howarth C."/>
            <person name="Jen D."/>
            <person name="Larson L."/>
            <person name="Mehta T."/>
            <person name="Neiman D."/>
            <person name="Pearson M."/>
            <person name="Roberts A."/>
            <person name="Saif S."/>
            <person name="Shea T."/>
            <person name="Shenoy N."/>
            <person name="Sisk P."/>
            <person name="Stolte C."/>
            <person name="Sykes S."/>
            <person name="Walk T."/>
            <person name="White J."/>
            <person name="Yandava C."/>
            <person name="Haas B."/>
            <person name="Nusbaum C."/>
            <person name="Birren B."/>
        </authorList>
    </citation>
    <scope>NUCLEOTIDE SEQUENCE [LARGE SCALE GENOMIC DNA]</scope>
    <source>
        <strain evidence="10">ATCC 64411 / 73-15</strain>
    </source>
</reference>
<keyword evidence="3" id="KW-0238">DNA-binding</keyword>
<dbReference type="OMA" id="QYVPPVW"/>
<dbReference type="EMBL" id="ADBL01000872">
    <property type="status" value="NOT_ANNOTATED_CDS"/>
    <property type="molecule type" value="Genomic_DNA"/>
</dbReference>
<accession>A0A0C4DUK8</accession>
<keyword evidence="5" id="KW-0539">Nucleus</keyword>
<feature type="region of interest" description="Disordered" evidence="6">
    <location>
        <begin position="738"/>
        <end position="761"/>
    </location>
</feature>
<evidence type="ECO:0000256" key="3">
    <source>
        <dbReference type="ARBA" id="ARBA00023125"/>
    </source>
</evidence>
<sequence length="920" mass="98853">MAPSSYPPPAAVPTAASPTPTASTTEDGGGLFVGASGSPAARGVPATSAPATSSPPPPRDPQGAPGSRTSAEQQQLPSPTASIQHGGLKYEPSAGVPSTIGSAHHTLQTLDAVSNVSSAPPPAPALPDAASLQQHHYPALAPSPHGLEEQHHQQQQQQQRLQYSASAAVAHHDQNGSPHGYGHQIRYSPSAASPTPSGGGLPQSGPAMHPHVKQTRLRRACDMCSARKVKCDEAGPPCKPCTSLNVECTYTREMKRRGPPNKHAEAARAKRARMEAAVGAAPGWNNAAEMLASISPGTGLEGQAQPRPHEQAPQGTQPQSQHEPSAPLDAEAVAPWPTLALLVDDFYTYIHPLIPFPHEPTFRRSFATREDKTNPEFLALLVSMIATLVASFPRAARLHLKSQRNASLFPRAIALIERCRVVAMMARGPTFASKESMTINDAATSYFLGLASAYTMQWKMCRRFLAECMCFTRELSLHRFRHLDPVLGPGGLEYDSPDQPVDHVKDQIGKRIFWVLLVGVRSLVQLGATHSELPLPPPTPAEPYPDLPLEVDDEYITPTEILAQPPGRVSLLTGFNQGIKIYMTMNPIVSVELSYGINSLSLEDQEEMLRNCLHAAKHATDDLPAELRLNIDPVPSGPDPNDGTAPGPAAPSIDLPLAEAFADAPGFQYFPPAYPNSQPANDVRRVIENRPERRRLLQFEIQKANIYGSQLATRSYYVERCFNLRDAHRARVASYTNRVRTDPAQVDNPTDQPPSMDDPNRQLVGAEAAAAADPWPSERELIVQNLLIVLASIPQRSMEPNGGSIINKIRQVASTLLADAPERKGPVAVRSEEMLRHFVDILLRLEKTGGPGRGSGPAVAAAAAAAAGIANGTSTSFDSGLDAGGVMTPMDEEEELRTWADLRETQMRFAQNGGYVAGPC</sequence>
<reference evidence="8" key="3">
    <citation type="submission" date="2011-03" db="EMBL/GenBank/DDBJ databases">
        <title>Annotation of Magnaporthe poae ATCC 64411.</title>
        <authorList>
            <person name="Ma L.-J."/>
            <person name="Dead R."/>
            <person name="Young S.K."/>
            <person name="Zeng Q."/>
            <person name="Gargeya S."/>
            <person name="Fitzgerald M."/>
            <person name="Haas B."/>
            <person name="Abouelleil A."/>
            <person name="Alvarado L."/>
            <person name="Arachchi H.M."/>
            <person name="Berlin A."/>
            <person name="Brown A."/>
            <person name="Chapman S.B."/>
            <person name="Chen Z."/>
            <person name="Dunbar C."/>
            <person name="Freedman E."/>
            <person name="Gearin G."/>
            <person name="Gellesch M."/>
            <person name="Goldberg J."/>
            <person name="Griggs A."/>
            <person name="Gujja S."/>
            <person name="Heiman D."/>
            <person name="Howarth C."/>
            <person name="Larson L."/>
            <person name="Lui A."/>
            <person name="MacDonald P.J.P."/>
            <person name="Mehta T."/>
            <person name="Montmayeur A."/>
            <person name="Murphy C."/>
            <person name="Neiman D."/>
            <person name="Pearson M."/>
            <person name="Priest M."/>
            <person name="Roberts A."/>
            <person name="Saif S."/>
            <person name="Shea T."/>
            <person name="Shenoy N."/>
            <person name="Sisk P."/>
            <person name="Stolte C."/>
            <person name="Sykes S."/>
            <person name="Yandava C."/>
            <person name="Wortman J."/>
            <person name="Nusbaum C."/>
            <person name="Birren B."/>
        </authorList>
    </citation>
    <scope>NUCLEOTIDE SEQUENCE</scope>
    <source>
        <strain evidence="8">ATCC 64411</strain>
    </source>
</reference>
<dbReference type="EnsemblFungi" id="MAPG_03648T0">
    <property type="protein sequence ID" value="MAPG_03648T0"/>
    <property type="gene ID" value="MAPG_03648"/>
</dbReference>
<feature type="compositionally biased region" description="Polar residues" evidence="6">
    <location>
        <begin position="313"/>
        <end position="323"/>
    </location>
</feature>
<dbReference type="CDD" id="cd12148">
    <property type="entry name" value="fungal_TF_MHR"/>
    <property type="match status" value="1"/>
</dbReference>
<dbReference type="GO" id="GO:0000981">
    <property type="term" value="F:DNA-binding transcription factor activity, RNA polymerase II-specific"/>
    <property type="evidence" value="ECO:0007669"/>
    <property type="project" value="InterPro"/>
</dbReference>
<feature type="region of interest" description="Disordered" evidence="6">
    <location>
        <begin position="296"/>
        <end position="327"/>
    </location>
</feature>